<evidence type="ECO:0000256" key="6">
    <source>
        <dbReference type="SAM" id="MobiDB-lite"/>
    </source>
</evidence>
<feature type="domain" description="Cache" evidence="8">
    <location>
        <begin position="21"/>
        <end position="127"/>
    </location>
</feature>
<evidence type="ECO:0000256" key="3">
    <source>
        <dbReference type="ARBA" id="ARBA00022692"/>
    </source>
</evidence>
<evidence type="ECO:0000256" key="1">
    <source>
        <dbReference type="ARBA" id="ARBA00004651"/>
    </source>
</evidence>
<evidence type="ECO:0000256" key="5">
    <source>
        <dbReference type="ARBA" id="ARBA00023136"/>
    </source>
</evidence>
<evidence type="ECO:0000259" key="8">
    <source>
        <dbReference type="Pfam" id="PF02743"/>
    </source>
</evidence>
<evidence type="ECO:0000313" key="10">
    <source>
        <dbReference type="Proteomes" id="UP001549291"/>
    </source>
</evidence>
<protein>
    <recommendedName>
        <fullName evidence="8">Cache domain-containing protein</fullName>
    </recommendedName>
</protein>
<comment type="caution">
    <text evidence="9">The sequence shown here is derived from an EMBL/GenBank/DDBJ whole genome shotgun (WGS) entry which is preliminary data.</text>
</comment>
<evidence type="ECO:0000256" key="4">
    <source>
        <dbReference type="ARBA" id="ARBA00022989"/>
    </source>
</evidence>
<evidence type="ECO:0000256" key="2">
    <source>
        <dbReference type="ARBA" id="ARBA00022475"/>
    </source>
</evidence>
<dbReference type="Gene3D" id="3.30.450.20">
    <property type="entry name" value="PAS domain"/>
    <property type="match status" value="1"/>
</dbReference>
<keyword evidence="5 7" id="KW-0472">Membrane</keyword>
<dbReference type="Pfam" id="PF02743">
    <property type="entry name" value="dCache_1"/>
    <property type="match status" value="1"/>
</dbReference>
<sequence length="245" mass="26428">MNHPTGVRPSIAFAGPIDVYQERQGVLAVVIEYTRLARFLSQLEVGRTGTAFIVDDGGELVAAPDKEADELHPARGDITLLPLARMALEKAGEAGRKEAWRSRLMSGGAAYEVALTPLPFPGWSLATVIPEAEFLGPVEMTLRRLILGLAVGAVLAALASAMLARSVIAARRCRASPASFAMSRRLRWSRFAGIRRASRRSRACRAPSPRWPPASPRSASSFRPIWSARCCARASRRGPAAASRS</sequence>
<dbReference type="CDD" id="cd12912">
    <property type="entry name" value="PDC2_MCP_like"/>
    <property type="match status" value="1"/>
</dbReference>
<feature type="region of interest" description="Disordered" evidence="6">
    <location>
        <begin position="200"/>
        <end position="220"/>
    </location>
</feature>
<reference evidence="9 10" key="1">
    <citation type="submission" date="2024-06" db="EMBL/GenBank/DDBJ databases">
        <title>Genomic Encyclopedia of Type Strains, Phase V (KMG-V): Genome sequencing to study the core and pangenomes of soil and plant-associated prokaryotes.</title>
        <authorList>
            <person name="Whitman W."/>
        </authorList>
    </citation>
    <scope>NUCLEOTIDE SEQUENCE [LARGE SCALE GENOMIC DNA]</scope>
    <source>
        <strain evidence="9 10">USDA 160</strain>
    </source>
</reference>
<dbReference type="InterPro" id="IPR033479">
    <property type="entry name" value="dCache_1"/>
</dbReference>
<keyword evidence="2" id="KW-1003">Cell membrane</keyword>
<comment type="subcellular location">
    <subcellularLocation>
        <location evidence="1">Cell membrane</location>
        <topology evidence="1">Multi-pass membrane protein</topology>
    </subcellularLocation>
</comment>
<dbReference type="Proteomes" id="UP001549291">
    <property type="component" value="Unassembled WGS sequence"/>
</dbReference>
<evidence type="ECO:0000256" key="7">
    <source>
        <dbReference type="SAM" id="Phobius"/>
    </source>
</evidence>
<keyword evidence="4 7" id="KW-1133">Transmembrane helix</keyword>
<name>A0ABV2S588_BRAJP</name>
<dbReference type="EMBL" id="JBEPTQ010000002">
    <property type="protein sequence ID" value="MET4724343.1"/>
    <property type="molecule type" value="Genomic_DNA"/>
</dbReference>
<keyword evidence="10" id="KW-1185">Reference proteome</keyword>
<keyword evidence="3 7" id="KW-0812">Transmembrane</keyword>
<gene>
    <name evidence="9" type="ORF">ABIF63_008449</name>
</gene>
<evidence type="ECO:0000313" key="9">
    <source>
        <dbReference type="EMBL" id="MET4724343.1"/>
    </source>
</evidence>
<accession>A0ABV2S588</accession>
<organism evidence="9 10">
    <name type="scientific">Bradyrhizobium japonicum</name>
    <dbReference type="NCBI Taxonomy" id="375"/>
    <lineage>
        <taxon>Bacteria</taxon>
        <taxon>Pseudomonadati</taxon>
        <taxon>Pseudomonadota</taxon>
        <taxon>Alphaproteobacteria</taxon>
        <taxon>Hyphomicrobiales</taxon>
        <taxon>Nitrobacteraceae</taxon>
        <taxon>Bradyrhizobium</taxon>
    </lineage>
</organism>
<proteinExistence type="predicted"/>
<feature type="transmembrane region" description="Helical" evidence="7">
    <location>
        <begin position="145"/>
        <end position="164"/>
    </location>
</feature>